<sequence>MGMATHLSGILIGQGWTSYATILPDPVKGHLNGAYTARDGYKWLVQRQVDGECGDWNWVWRIPAPEKMRMFVWLIGHKAIPTNVLRFRRGMAQSPTCQRCSAGEEDILRCLRGLGMWCFGFHRLLG</sequence>
<accession>A0ACB9MW02</accession>
<organism evidence="1 2">
    <name type="scientific">Bauhinia variegata</name>
    <name type="common">Purple orchid tree</name>
    <name type="synonym">Phanera variegata</name>
    <dbReference type="NCBI Taxonomy" id="167791"/>
    <lineage>
        <taxon>Eukaryota</taxon>
        <taxon>Viridiplantae</taxon>
        <taxon>Streptophyta</taxon>
        <taxon>Embryophyta</taxon>
        <taxon>Tracheophyta</taxon>
        <taxon>Spermatophyta</taxon>
        <taxon>Magnoliopsida</taxon>
        <taxon>eudicotyledons</taxon>
        <taxon>Gunneridae</taxon>
        <taxon>Pentapetalae</taxon>
        <taxon>rosids</taxon>
        <taxon>fabids</taxon>
        <taxon>Fabales</taxon>
        <taxon>Fabaceae</taxon>
        <taxon>Cercidoideae</taxon>
        <taxon>Cercideae</taxon>
        <taxon>Bauhiniinae</taxon>
        <taxon>Bauhinia</taxon>
    </lineage>
</organism>
<protein>
    <submittedName>
        <fullName evidence="1">Uncharacterized protein</fullName>
    </submittedName>
</protein>
<evidence type="ECO:0000313" key="2">
    <source>
        <dbReference type="Proteomes" id="UP000828941"/>
    </source>
</evidence>
<reference evidence="1 2" key="1">
    <citation type="journal article" date="2022" name="DNA Res.">
        <title>Chromosomal-level genome assembly of the orchid tree Bauhinia variegata (Leguminosae; Cercidoideae) supports the allotetraploid origin hypothesis of Bauhinia.</title>
        <authorList>
            <person name="Zhong Y."/>
            <person name="Chen Y."/>
            <person name="Zheng D."/>
            <person name="Pang J."/>
            <person name="Liu Y."/>
            <person name="Luo S."/>
            <person name="Meng S."/>
            <person name="Qian L."/>
            <person name="Wei D."/>
            <person name="Dai S."/>
            <person name="Zhou R."/>
        </authorList>
    </citation>
    <scope>NUCLEOTIDE SEQUENCE [LARGE SCALE GENOMIC DNA]</scope>
    <source>
        <strain evidence="1">BV-YZ2020</strain>
    </source>
</reference>
<gene>
    <name evidence="1" type="ORF">L6164_020750</name>
</gene>
<dbReference type="Proteomes" id="UP000828941">
    <property type="component" value="Chromosome 8"/>
</dbReference>
<evidence type="ECO:0000313" key="1">
    <source>
        <dbReference type="EMBL" id="KAI4328393.1"/>
    </source>
</evidence>
<keyword evidence="2" id="KW-1185">Reference proteome</keyword>
<dbReference type="EMBL" id="CM039433">
    <property type="protein sequence ID" value="KAI4328393.1"/>
    <property type="molecule type" value="Genomic_DNA"/>
</dbReference>
<comment type="caution">
    <text evidence="1">The sequence shown here is derived from an EMBL/GenBank/DDBJ whole genome shotgun (WGS) entry which is preliminary data.</text>
</comment>
<proteinExistence type="predicted"/>
<name>A0ACB9MW02_BAUVA</name>